<comment type="caution">
    <text evidence="2">The sequence shown here is derived from an EMBL/GenBank/DDBJ whole genome shotgun (WGS) entry which is preliminary data.</text>
</comment>
<dbReference type="Gene3D" id="1.25.40.20">
    <property type="entry name" value="Ankyrin repeat-containing domain"/>
    <property type="match status" value="1"/>
</dbReference>
<dbReference type="GeneID" id="85359001"/>
<dbReference type="AlphaFoldDB" id="A0AA39TWM9"/>
<proteinExistence type="predicted"/>
<dbReference type="Proteomes" id="UP001175211">
    <property type="component" value="Unassembled WGS sequence"/>
</dbReference>
<sequence length="565" mass="64035">MSIPHSELSVTFKVKPTIETSWLMKSIRIKLAHPIQGSVGSLYALHIFRSRCSNRFLEAMDMESEEMYAFGTTLFDKFGRIKPHIVSKGYRSGTGCWGEELSEGQIIYITHIDVSEKYQRQGVGSLLLDKLFNSEHVQDKDFVMCWPFPISREKSDDSGLRVGKTKFFGYSPLPHHPSRLVHPETDANYIGDNFCAPSPTEEELKIHGPDFFRNQREENSPLHYSIVGDMTAAIADTIQLFFDKDPLSISRPDPDGLRPIFIAAASENIHAVRKLLELGVRHDLFDFENGDGLTPLEMLQGSMRSLREFSETLLPCWSGYPDSSLRIEYLLKSAMGISVDGLSDHEYISRNKYGCTCGHCGAGWLSPRMRFQLSCQAGYFRDIMPDSLEYFTPRQAIDIHTLLLVVASDYLPQQLHSSLYKTFYAGYISIFGALYNLLENSSASFSLDIVNQVARNDFSADFYFQRGGKVEYALDAITDSALNQSLLGDGEFHAVFDDDKDYRALPKCANDLEFQLVRDMLGLTADRPWGPYSSHRNRDPSEMYVDSEDSEEDEDDSEDEEGMLF</sequence>
<dbReference type="InterPro" id="IPR036770">
    <property type="entry name" value="Ankyrin_rpt-contain_sf"/>
</dbReference>
<dbReference type="CDD" id="cd04301">
    <property type="entry name" value="NAT_SF"/>
    <property type="match status" value="1"/>
</dbReference>
<organism evidence="2 3">
    <name type="scientific">Armillaria tabescens</name>
    <name type="common">Ringless honey mushroom</name>
    <name type="synonym">Agaricus tabescens</name>
    <dbReference type="NCBI Taxonomy" id="1929756"/>
    <lineage>
        <taxon>Eukaryota</taxon>
        <taxon>Fungi</taxon>
        <taxon>Dikarya</taxon>
        <taxon>Basidiomycota</taxon>
        <taxon>Agaricomycotina</taxon>
        <taxon>Agaricomycetes</taxon>
        <taxon>Agaricomycetidae</taxon>
        <taxon>Agaricales</taxon>
        <taxon>Marasmiineae</taxon>
        <taxon>Physalacriaceae</taxon>
        <taxon>Desarmillaria</taxon>
    </lineage>
</organism>
<name>A0AA39TWM9_ARMTA</name>
<dbReference type="RefSeq" id="XP_060333468.1">
    <property type="nucleotide sequence ID" value="XM_060475453.1"/>
</dbReference>
<gene>
    <name evidence="2" type="ORF">EV420DRAFT_1619228</name>
</gene>
<keyword evidence="3" id="KW-1185">Reference proteome</keyword>
<dbReference type="EMBL" id="JAUEPS010000010">
    <property type="protein sequence ID" value="KAK0461730.1"/>
    <property type="molecule type" value="Genomic_DNA"/>
</dbReference>
<feature type="region of interest" description="Disordered" evidence="1">
    <location>
        <begin position="528"/>
        <end position="565"/>
    </location>
</feature>
<dbReference type="SUPFAM" id="SSF48403">
    <property type="entry name" value="Ankyrin repeat"/>
    <property type="match status" value="1"/>
</dbReference>
<evidence type="ECO:0000313" key="2">
    <source>
        <dbReference type="EMBL" id="KAK0461730.1"/>
    </source>
</evidence>
<protein>
    <submittedName>
        <fullName evidence="2">Ankyrin repeat family protein</fullName>
    </submittedName>
</protein>
<evidence type="ECO:0000256" key="1">
    <source>
        <dbReference type="SAM" id="MobiDB-lite"/>
    </source>
</evidence>
<feature type="compositionally biased region" description="Acidic residues" evidence="1">
    <location>
        <begin position="545"/>
        <end position="565"/>
    </location>
</feature>
<accession>A0AA39TWM9</accession>
<reference evidence="2" key="1">
    <citation type="submission" date="2023-06" db="EMBL/GenBank/DDBJ databases">
        <authorList>
            <consortium name="Lawrence Berkeley National Laboratory"/>
            <person name="Ahrendt S."/>
            <person name="Sahu N."/>
            <person name="Indic B."/>
            <person name="Wong-Bajracharya J."/>
            <person name="Merenyi Z."/>
            <person name="Ke H.-M."/>
            <person name="Monk M."/>
            <person name="Kocsube S."/>
            <person name="Drula E."/>
            <person name="Lipzen A."/>
            <person name="Balint B."/>
            <person name="Henrissat B."/>
            <person name="Andreopoulos B."/>
            <person name="Martin F.M."/>
            <person name="Harder C.B."/>
            <person name="Rigling D."/>
            <person name="Ford K.L."/>
            <person name="Foster G.D."/>
            <person name="Pangilinan J."/>
            <person name="Papanicolaou A."/>
            <person name="Barry K."/>
            <person name="LaButti K."/>
            <person name="Viragh M."/>
            <person name="Koriabine M."/>
            <person name="Yan M."/>
            <person name="Riley R."/>
            <person name="Champramary S."/>
            <person name="Plett K.L."/>
            <person name="Tsai I.J."/>
            <person name="Slot J."/>
            <person name="Sipos G."/>
            <person name="Plett J."/>
            <person name="Nagy L.G."/>
            <person name="Grigoriev I.V."/>
        </authorList>
    </citation>
    <scope>NUCLEOTIDE SEQUENCE</scope>
    <source>
        <strain evidence="2">CCBAS 213</strain>
    </source>
</reference>
<evidence type="ECO:0000313" key="3">
    <source>
        <dbReference type="Proteomes" id="UP001175211"/>
    </source>
</evidence>